<evidence type="ECO:0000313" key="2">
    <source>
        <dbReference type="EMBL" id="EKC73581.1"/>
    </source>
</evidence>
<protein>
    <submittedName>
        <fullName evidence="2">Uncharacterized protein</fullName>
    </submittedName>
</protein>
<name>K1UQ51_9ZZZZ</name>
<feature type="region of interest" description="Disordered" evidence="1">
    <location>
        <begin position="1"/>
        <end position="24"/>
    </location>
</feature>
<accession>K1UQ51</accession>
<reference evidence="2" key="1">
    <citation type="journal article" date="2013" name="Environ. Microbiol.">
        <title>Microbiota from the distal guts of lean and obese adolescents exhibit partial functional redundancy besides clear differences in community structure.</title>
        <authorList>
            <person name="Ferrer M."/>
            <person name="Ruiz A."/>
            <person name="Lanza F."/>
            <person name="Haange S.B."/>
            <person name="Oberbach A."/>
            <person name="Till H."/>
            <person name="Bargiela R."/>
            <person name="Campoy C."/>
            <person name="Segura M.T."/>
            <person name="Richter M."/>
            <person name="von Bergen M."/>
            <person name="Seifert J."/>
            <person name="Suarez A."/>
        </authorList>
    </citation>
    <scope>NUCLEOTIDE SEQUENCE</scope>
</reference>
<organism evidence="2">
    <name type="scientific">human gut metagenome</name>
    <dbReference type="NCBI Taxonomy" id="408170"/>
    <lineage>
        <taxon>unclassified sequences</taxon>
        <taxon>metagenomes</taxon>
        <taxon>organismal metagenomes</taxon>
    </lineage>
</organism>
<sequence length="24" mass="2663">HETIAQYPGRLDTPPLAYIKPGKP</sequence>
<comment type="caution">
    <text evidence="2">The sequence shown here is derived from an EMBL/GenBank/DDBJ whole genome shotgun (WGS) entry which is preliminary data.</text>
</comment>
<evidence type="ECO:0000256" key="1">
    <source>
        <dbReference type="SAM" id="MobiDB-lite"/>
    </source>
</evidence>
<dbReference type="AlphaFoldDB" id="K1UQ51"/>
<feature type="non-terminal residue" evidence="2">
    <location>
        <position position="1"/>
    </location>
</feature>
<gene>
    <name evidence="2" type="ORF">OBE_02316</name>
</gene>
<proteinExistence type="predicted"/>
<dbReference type="EMBL" id="AJWZ01001504">
    <property type="protein sequence ID" value="EKC73581.1"/>
    <property type="molecule type" value="Genomic_DNA"/>
</dbReference>